<dbReference type="EnsemblBacteria" id="ABL77494">
    <property type="protein sequence ID" value="ABL77494"/>
    <property type="gene ID" value="Tpen_0084"/>
</dbReference>
<dbReference type="eggNOG" id="arCOG15235">
    <property type="taxonomic scope" value="Archaea"/>
</dbReference>
<evidence type="ECO:0000313" key="2">
    <source>
        <dbReference type="Proteomes" id="UP000000641"/>
    </source>
</evidence>
<proteinExistence type="predicted"/>
<dbReference type="AlphaFoldDB" id="A1RWB4"/>
<name>A1RWB4_THEPD</name>
<organism evidence="1 2">
    <name type="scientific">Thermofilum pendens (strain DSM 2475 / Hrk 5)</name>
    <dbReference type="NCBI Taxonomy" id="368408"/>
    <lineage>
        <taxon>Archaea</taxon>
        <taxon>Thermoproteota</taxon>
        <taxon>Thermoprotei</taxon>
        <taxon>Thermofilales</taxon>
        <taxon>Thermofilaceae</taxon>
        <taxon>Thermofilum</taxon>
    </lineage>
</organism>
<sequence length="44" mass="5117">MEELTMEEFLRKLAGKRIRVKNVEAAPPSLILESMGKVYRVRVK</sequence>
<dbReference type="KEGG" id="tpe:Tpen_0084"/>
<dbReference type="Proteomes" id="UP000000641">
    <property type="component" value="Chromosome"/>
</dbReference>
<accession>A1RWB4</accession>
<keyword evidence="2" id="KW-1185">Reference proteome</keyword>
<dbReference type="RefSeq" id="WP_011751759.1">
    <property type="nucleotide sequence ID" value="NC_008698.1"/>
</dbReference>
<dbReference type="EMBL" id="CP000505">
    <property type="protein sequence ID" value="ABL77494.1"/>
    <property type="molecule type" value="Genomic_DNA"/>
</dbReference>
<dbReference type="GeneID" id="80458140"/>
<reference evidence="2" key="1">
    <citation type="journal article" date="2008" name="J. Bacteriol.">
        <title>Genome sequence of Thermofilum pendens reveals an exceptional loss of biosynthetic pathways without genome reduction.</title>
        <authorList>
            <person name="Anderson I."/>
            <person name="Rodriguez J."/>
            <person name="Susanti D."/>
            <person name="Porat I."/>
            <person name="Reich C."/>
            <person name="Ulrich L.E."/>
            <person name="Elkins J.G."/>
            <person name="Mavromatis K."/>
            <person name="Lykidis A."/>
            <person name="Kim E."/>
            <person name="Thompson L.S."/>
            <person name="Nolan M."/>
            <person name="Land M."/>
            <person name="Copeland A."/>
            <person name="Lapidus A."/>
            <person name="Lucas S."/>
            <person name="Detter C."/>
            <person name="Zhulin I.B."/>
            <person name="Olsen G.J."/>
            <person name="Whitman W."/>
            <person name="Mukhopadhyay B."/>
            <person name="Bristow J."/>
            <person name="Kyrpides N."/>
        </authorList>
    </citation>
    <scope>NUCLEOTIDE SEQUENCE [LARGE SCALE GENOMIC DNA]</scope>
    <source>
        <strain evidence="2">DSM 2475 / Hrk 5</strain>
    </source>
</reference>
<evidence type="ECO:0000313" key="1">
    <source>
        <dbReference type="EMBL" id="ABL77494.1"/>
    </source>
</evidence>
<protein>
    <submittedName>
        <fullName evidence="1">Uncharacterized protein</fullName>
    </submittedName>
</protein>
<gene>
    <name evidence="1" type="ordered locus">Tpen_0084</name>
</gene>
<dbReference type="HOGENOM" id="CLU_3210944_0_0_2"/>
<dbReference type="STRING" id="368408.Tpen_0084"/>